<dbReference type="EMBL" id="JALJOR010000002">
    <property type="protein sequence ID" value="KAK9823581.1"/>
    <property type="molecule type" value="Genomic_DNA"/>
</dbReference>
<evidence type="ECO:0000259" key="9">
    <source>
        <dbReference type="PROSITE" id="PS50222"/>
    </source>
</evidence>
<organism evidence="10 11">
    <name type="scientific">[Myrmecia] bisecta</name>
    <dbReference type="NCBI Taxonomy" id="41462"/>
    <lineage>
        <taxon>Eukaryota</taxon>
        <taxon>Viridiplantae</taxon>
        <taxon>Chlorophyta</taxon>
        <taxon>core chlorophytes</taxon>
        <taxon>Trebouxiophyceae</taxon>
        <taxon>Trebouxiales</taxon>
        <taxon>Trebouxiaceae</taxon>
        <taxon>Myrmecia</taxon>
    </lineage>
</organism>
<dbReference type="InterPro" id="IPR023408">
    <property type="entry name" value="MscS_beta-dom_sf"/>
</dbReference>
<sequence length="1012" mass="111282">MSQSPGTGRWSAKQVKQRSFQTLLTAKALENEAAAQQQYASSSADSPLSSDRAPLLSSGSLRGSPVRQPFGVTFAEAFRDDWAYTARSPDRAVEMQASSTGRPDDADTTRALPNLLRGASLGAAESLRQFTEPSASQDGPKLQRLPTGNSPSRDGGTTSKSPETVAIQIEADSRTSSYASADRPLLGGSARDARFAGESTAFLVKRDAAGPNERNESAPTPHPPPVFVRPPLEKQDSLLEEFDDDYGGSVKLAEPNLLCKPEFWVAAIPGIITVALVIAGIALIRLAPDRRLLYLDASRWCFFFAGMAPIYYSSEVIVHLLVMVVESRFFTTAQALYFAVSIQQPVARLLRAVMLLPLFMITFSDGTDGPPPVQHSWRIIIKLLVCLVLFAGANVLKTLLAKVMASHFHQKAHFEKMQDALNKEFFLHSLSQPRPHEEAGISAAMAATGMDPHARHKLPGKGLHHMRSMSYAVYAEVFDAMHTMSQSVSQSVAHSLKPSAWPERQAPKDRIRSSLNLNTPTCQVRSPRAAGGYTAAFHTVTSESDLVGLADKSDRRNTDAGGALAADSSTAFAGKVASKELGSSERRPGTQTPPGTAGSRAFASTQREPGAGNSPRQPRAASQEPNPLLRRGSLNPADTDFMRRLHNLERHIRENKLKMTFTDELGMAQADSDGVGSKKEAKKLAFYLFWNVRQSFDRNYIVFEDLVYFLPAEKAAQALKVLDVDGDGKISLPDIRDAVIQIYKERKNLAFTLKDTRTVVGKLEFITGIVVHILFIFFYLIIFNVNLGQVWLTFSSIVLAFVFVFGNSIRIMYESVIFLFVVHPFDVGDVLLVNGDWCKVEEIALQNTILLRWDGVKIWQPNHILSNGAVMNVSRSANRWEGFKVAVDVRTTPDVFDQVEQAVTAFFKANPTEYTGEKLVVANFAGDPLKFTLCVWWEYSHSGVELGRMSRARHALYMVVSKALVAANVAYTLPPYPDMAFHSSAHRPGPERPLGEGQAFMPPFMQKSALKL</sequence>
<feature type="region of interest" description="Disordered" evidence="7">
    <location>
        <begin position="86"/>
        <end position="110"/>
    </location>
</feature>
<comment type="caution">
    <text evidence="10">The sequence shown here is derived from an EMBL/GenBank/DDBJ whole genome shotgun (WGS) entry which is preliminary data.</text>
</comment>
<feature type="transmembrane region" description="Helical" evidence="8">
    <location>
        <begin position="788"/>
        <end position="806"/>
    </location>
</feature>
<dbReference type="Proteomes" id="UP001489004">
    <property type="component" value="Unassembled WGS sequence"/>
</dbReference>
<feature type="transmembrane region" description="Helical" evidence="8">
    <location>
        <begin position="376"/>
        <end position="396"/>
    </location>
</feature>
<evidence type="ECO:0000256" key="2">
    <source>
        <dbReference type="ARBA" id="ARBA00008017"/>
    </source>
</evidence>
<dbReference type="GO" id="GO:0005886">
    <property type="term" value="C:plasma membrane"/>
    <property type="evidence" value="ECO:0007669"/>
    <property type="project" value="TreeGrafter"/>
</dbReference>
<keyword evidence="4" id="KW-0106">Calcium</keyword>
<proteinExistence type="inferred from homology"/>
<dbReference type="InterPro" id="IPR016688">
    <property type="entry name" value="MscS-like_plants/fungi"/>
</dbReference>
<feature type="region of interest" description="Disordered" evidence="7">
    <location>
        <begin position="130"/>
        <end position="163"/>
    </location>
</feature>
<dbReference type="AlphaFoldDB" id="A0AAW1QR26"/>
<dbReference type="InterPro" id="IPR011992">
    <property type="entry name" value="EF-hand-dom_pair"/>
</dbReference>
<feature type="transmembrane region" description="Helical" evidence="8">
    <location>
        <begin position="763"/>
        <end position="782"/>
    </location>
</feature>
<evidence type="ECO:0000256" key="8">
    <source>
        <dbReference type="SAM" id="Phobius"/>
    </source>
</evidence>
<comment type="subcellular location">
    <subcellularLocation>
        <location evidence="1">Membrane</location>
        <topology evidence="1">Multi-pass membrane protein</topology>
    </subcellularLocation>
</comment>
<feature type="transmembrane region" description="Helical" evidence="8">
    <location>
        <begin position="293"/>
        <end position="312"/>
    </location>
</feature>
<dbReference type="InterPro" id="IPR018247">
    <property type="entry name" value="EF_Hand_1_Ca_BS"/>
</dbReference>
<feature type="region of interest" description="Disordered" evidence="7">
    <location>
        <begin position="210"/>
        <end position="230"/>
    </location>
</feature>
<feature type="compositionally biased region" description="Polar residues" evidence="7">
    <location>
        <begin position="146"/>
        <end position="162"/>
    </location>
</feature>
<dbReference type="InterPro" id="IPR010920">
    <property type="entry name" value="LSM_dom_sf"/>
</dbReference>
<dbReference type="InterPro" id="IPR002048">
    <property type="entry name" value="EF_hand_dom"/>
</dbReference>
<evidence type="ECO:0000313" key="11">
    <source>
        <dbReference type="Proteomes" id="UP001489004"/>
    </source>
</evidence>
<keyword evidence="5 8" id="KW-1133">Transmembrane helix</keyword>
<keyword evidence="3 8" id="KW-0812">Transmembrane</keyword>
<dbReference type="GO" id="GO:0006820">
    <property type="term" value="P:monoatomic anion transport"/>
    <property type="evidence" value="ECO:0007669"/>
    <property type="project" value="TreeGrafter"/>
</dbReference>
<evidence type="ECO:0000256" key="1">
    <source>
        <dbReference type="ARBA" id="ARBA00004141"/>
    </source>
</evidence>
<evidence type="ECO:0000256" key="7">
    <source>
        <dbReference type="SAM" id="MobiDB-lite"/>
    </source>
</evidence>
<feature type="region of interest" description="Disordered" evidence="7">
    <location>
        <begin position="32"/>
        <end position="68"/>
    </location>
</feature>
<evidence type="ECO:0000313" key="10">
    <source>
        <dbReference type="EMBL" id="KAK9823581.1"/>
    </source>
</evidence>
<dbReference type="PROSITE" id="PS50222">
    <property type="entry name" value="EF_HAND_2"/>
    <property type="match status" value="1"/>
</dbReference>
<dbReference type="PANTHER" id="PTHR31618:SF1">
    <property type="entry name" value="EF-HAND DOMAIN-CONTAINING PROTEIN"/>
    <property type="match status" value="1"/>
</dbReference>
<dbReference type="SUPFAM" id="SSF50182">
    <property type="entry name" value="Sm-like ribonucleoproteins"/>
    <property type="match status" value="1"/>
</dbReference>
<reference evidence="10 11" key="1">
    <citation type="journal article" date="2024" name="Nat. Commun.">
        <title>Phylogenomics reveals the evolutionary origins of lichenization in chlorophyte algae.</title>
        <authorList>
            <person name="Puginier C."/>
            <person name="Libourel C."/>
            <person name="Otte J."/>
            <person name="Skaloud P."/>
            <person name="Haon M."/>
            <person name="Grisel S."/>
            <person name="Petersen M."/>
            <person name="Berrin J.G."/>
            <person name="Delaux P.M."/>
            <person name="Dal Grande F."/>
            <person name="Keller J."/>
        </authorList>
    </citation>
    <scope>NUCLEOTIDE SEQUENCE [LARGE SCALE GENOMIC DNA]</scope>
    <source>
        <strain evidence="10 11">SAG 2043</strain>
    </source>
</reference>
<dbReference type="PROSITE" id="PS00018">
    <property type="entry name" value="EF_HAND_1"/>
    <property type="match status" value="1"/>
</dbReference>
<feature type="transmembrane region" description="Helical" evidence="8">
    <location>
        <begin position="263"/>
        <end position="286"/>
    </location>
</feature>
<evidence type="ECO:0000256" key="4">
    <source>
        <dbReference type="ARBA" id="ARBA00022837"/>
    </source>
</evidence>
<dbReference type="Pfam" id="PF00924">
    <property type="entry name" value="MS_channel_2nd"/>
    <property type="match status" value="1"/>
</dbReference>
<feature type="region of interest" description="Disordered" evidence="7">
    <location>
        <begin position="496"/>
        <end position="517"/>
    </location>
</feature>
<evidence type="ECO:0000256" key="3">
    <source>
        <dbReference type="ARBA" id="ARBA00022692"/>
    </source>
</evidence>
<dbReference type="SUPFAM" id="SSF47473">
    <property type="entry name" value="EF-hand"/>
    <property type="match status" value="1"/>
</dbReference>
<dbReference type="Gene3D" id="2.30.30.60">
    <property type="match status" value="1"/>
</dbReference>
<dbReference type="PANTHER" id="PTHR31618">
    <property type="entry name" value="MECHANOSENSITIVE ION CHANNEL PROTEIN 5"/>
    <property type="match status" value="1"/>
</dbReference>
<keyword evidence="11" id="KW-1185">Reference proteome</keyword>
<evidence type="ECO:0000256" key="5">
    <source>
        <dbReference type="ARBA" id="ARBA00022989"/>
    </source>
</evidence>
<feature type="domain" description="EF-hand" evidence="9">
    <location>
        <begin position="710"/>
        <end position="745"/>
    </location>
</feature>
<comment type="similarity">
    <text evidence="2">Belongs to the MscS (TC 1.A.23) family.</text>
</comment>
<feature type="region of interest" description="Disordered" evidence="7">
    <location>
        <begin position="575"/>
        <end position="636"/>
    </location>
</feature>
<evidence type="ECO:0000256" key="6">
    <source>
        <dbReference type="ARBA" id="ARBA00023136"/>
    </source>
</evidence>
<dbReference type="InterPro" id="IPR006685">
    <property type="entry name" value="MscS_channel_2nd"/>
</dbReference>
<protein>
    <recommendedName>
        <fullName evidence="9">EF-hand domain-containing protein</fullName>
    </recommendedName>
</protein>
<gene>
    <name evidence="10" type="ORF">WJX72_003976</name>
</gene>
<feature type="compositionally biased region" description="Low complexity" evidence="7">
    <location>
        <begin position="33"/>
        <end position="64"/>
    </location>
</feature>
<dbReference type="GO" id="GO:0008381">
    <property type="term" value="F:mechanosensitive monoatomic ion channel activity"/>
    <property type="evidence" value="ECO:0007669"/>
    <property type="project" value="TreeGrafter"/>
</dbReference>
<keyword evidence="6 8" id="KW-0472">Membrane</keyword>
<dbReference type="GO" id="GO:0005509">
    <property type="term" value="F:calcium ion binding"/>
    <property type="evidence" value="ECO:0007669"/>
    <property type="project" value="InterPro"/>
</dbReference>
<name>A0AAW1QR26_9CHLO</name>
<accession>A0AAW1QR26</accession>